<dbReference type="CDD" id="cd17325">
    <property type="entry name" value="MFS_MdtG_SLC18_like"/>
    <property type="match status" value="1"/>
</dbReference>
<feature type="transmembrane region" description="Helical" evidence="8">
    <location>
        <begin position="355"/>
        <end position="378"/>
    </location>
</feature>
<sequence length="416" mass="44742">MLISVVVALSLLGDQLLYAVLPVMHEAMGIPVTAVGVILSANRLVRLVTNSLSGYIIDRFGRRWPFIGALLLGGLTTIAYGLLSGVWGFLIARLLWGTAWSFLRIEGLSTALDVATHDTRGRMMGIFQSISRLGGAIAMLVGGFLTDTIGFQLTFILFGVVTCLAAVIAYVEMASRDRHGKAYVKASPEQTRTNSPQPESPPPTTISTLGATRRIAYWRLIVISWCTFSTLLVIGGLVTSTLGYMLQQRFGSSTSIGSITLGVATLTGVLLGSRGFFELIFAPIAGSLSDHWGRHRIVFVALPLGALLVTFYSLFSSLLALTATTFLVFLCSITLNVTFNAVAGDIAPLDKRSMFLSLFVTFQDLGAALGPLLGYLIAPKLGLSWLYLSGAVTLAIASGLYLITFRPTRYEPEIAR</sequence>
<evidence type="ECO:0000256" key="3">
    <source>
        <dbReference type="ARBA" id="ARBA00022475"/>
    </source>
</evidence>
<keyword evidence="11" id="KW-1185">Reference proteome</keyword>
<organism evidence="10 11">
    <name type="scientific">Entotheonella factor</name>
    <dbReference type="NCBI Taxonomy" id="1429438"/>
    <lineage>
        <taxon>Bacteria</taxon>
        <taxon>Pseudomonadati</taxon>
        <taxon>Nitrospinota/Tectimicrobiota group</taxon>
        <taxon>Candidatus Tectimicrobiota</taxon>
        <taxon>Candidatus Entotheonellia</taxon>
        <taxon>Candidatus Entotheonellales</taxon>
        <taxon>Candidatus Entotheonellaceae</taxon>
        <taxon>Candidatus Entotheonella</taxon>
    </lineage>
</organism>
<dbReference type="InterPro" id="IPR005829">
    <property type="entry name" value="Sugar_transporter_CS"/>
</dbReference>
<comment type="caution">
    <text evidence="10">The sequence shown here is derived from an EMBL/GenBank/DDBJ whole genome shotgun (WGS) entry which is preliminary data.</text>
</comment>
<feature type="domain" description="Major facilitator superfamily (MFS) profile" evidence="9">
    <location>
        <begin position="1"/>
        <end position="409"/>
    </location>
</feature>
<dbReference type="AlphaFoldDB" id="W4L452"/>
<comment type="subcellular location">
    <subcellularLocation>
        <location evidence="1">Cell membrane</location>
        <topology evidence="1">Multi-pass membrane protein</topology>
    </subcellularLocation>
</comment>
<feature type="transmembrane region" description="Helical" evidence="8">
    <location>
        <begin position="60"/>
        <end position="80"/>
    </location>
</feature>
<dbReference type="PANTHER" id="PTHR23517:SF3">
    <property type="entry name" value="INTEGRAL MEMBRANE TRANSPORT PROTEIN"/>
    <property type="match status" value="1"/>
</dbReference>
<dbReference type="GO" id="GO:0005886">
    <property type="term" value="C:plasma membrane"/>
    <property type="evidence" value="ECO:0007669"/>
    <property type="project" value="UniProtKB-SubCell"/>
</dbReference>
<keyword evidence="4 8" id="KW-0812">Transmembrane</keyword>
<dbReference type="InterPro" id="IPR020846">
    <property type="entry name" value="MFS_dom"/>
</dbReference>
<evidence type="ECO:0000259" key="9">
    <source>
        <dbReference type="PROSITE" id="PS50850"/>
    </source>
</evidence>
<dbReference type="EMBL" id="AZHW01001355">
    <property type="protein sequence ID" value="ETW92868.1"/>
    <property type="molecule type" value="Genomic_DNA"/>
</dbReference>
<keyword evidence="2" id="KW-0813">Transport</keyword>
<reference evidence="10 11" key="1">
    <citation type="journal article" date="2014" name="Nature">
        <title>An environmental bacterial taxon with a large and distinct metabolic repertoire.</title>
        <authorList>
            <person name="Wilson M.C."/>
            <person name="Mori T."/>
            <person name="Ruckert C."/>
            <person name="Uria A.R."/>
            <person name="Helf M.J."/>
            <person name="Takada K."/>
            <person name="Gernert C."/>
            <person name="Steffens U.A."/>
            <person name="Heycke N."/>
            <person name="Schmitt S."/>
            <person name="Rinke C."/>
            <person name="Helfrich E.J."/>
            <person name="Brachmann A.O."/>
            <person name="Gurgui C."/>
            <person name="Wakimoto T."/>
            <person name="Kracht M."/>
            <person name="Crusemann M."/>
            <person name="Hentschel U."/>
            <person name="Abe I."/>
            <person name="Matsunaga S."/>
            <person name="Kalinowski J."/>
            <person name="Takeyama H."/>
            <person name="Piel J."/>
        </authorList>
    </citation>
    <scope>NUCLEOTIDE SEQUENCE [LARGE SCALE GENOMIC DNA]</scope>
    <source>
        <strain evidence="11">TSY1</strain>
    </source>
</reference>
<dbReference type="Proteomes" id="UP000019141">
    <property type="component" value="Unassembled WGS sequence"/>
</dbReference>
<keyword evidence="5 8" id="KW-1133">Transmembrane helix</keyword>
<feature type="compositionally biased region" description="Polar residues" evidence="7">
    <location>
        <begin position="188"/>
        <end position="197"/>
    </location>
</feature>
<evidence type="ECO:0000313" key="11">
    <source>
        <dbReference type="Proteomes" id="UP000019141"/>
    </source>
</evidence>
<feature type="transmembrane region" description="Helical" evidence="8">
    <location>
        <begin position="29"/>
        <end position="48"/>
    </location>
</feature>
<feature type="transmembrane region" description="Helical" evidence="8">
    <location>
        <begin position="297"/>
        <end position="315"/>
    </location>
</feature>
<evidence type="ECO:0000313" key="10">
    <source>
        <dbReference type="EMBL" id="ETW92868.1"/>
    </source>
</evidence>
<feature type="transmembrane region" description="Helical" evidence="8">
    <location>
        <begin position="384"/>
        <end position="403"/>
    </location>
</feature>
<keyword evidence="6 8" id="KW-0472">Membrane</keyword>
<evidence type="ECO:0000256" key="1">
    <source>
        <dbReference type="ARBA" id="ARBA00004651"/>
    </source>
</evidence>
<evidence type="ECO:0000256" key="5">
    <source>
        <dbReference type="ARBA" id="ARBA00022989"/>
    </source>
</evidence>
<feature type="transmembrane region" description="Helical" evidence="8">
    <location>
        <begin position="151"/>
        <end position="171"/>
    </location>
</feature>
<feature type="transmembrane region" description="Helical" evidence="8">
    <location>
        <begin position="220"/>
        <end position="244"/>
    </location>
</feature>
<evidence type="ECO:0000256" key="4">
    <source>
        <dbReference type="ARBA" id="ARBA00022692"/>
    </source>
</evidence>
<dbReference type="HOGENOM" id="CLU_047551_0_0_7"/>
<dbReference type="Pfam" id="PF07690">
    <property type="entry name" value="MFS_1"/>
    <property type="match status" value="1"/>
</dbReference>
<gene>
    <name evidence="10" type="ORF">ETSY1_41750</name>
</gene>
<dbReference type="InterPro" id="IPR036259">
    <property type="entry name" value="MFS_trans_sf"/>
</dbReference>
<dbReference type="InterPro" id="IPR011701">
    <property type="entry name" value="MFS"/>
</dbReference>
<evidence type="ECO:0000256" key="8">
    <source>
        <dbReference type="SAM" id="Phobius"/>
    </source>
</evidence>
<feature type="transmembrane region" description="Helical" evidence="8">
    <location>
        <begin position="321"/>
        <end position="343"/>
    </location>
</feature>
<dbReference type="PANTHER" id="PTHR23517">
    <property type="entry name" value="RESISTANCE PROTEIN MDTM, PUTATIVE-RELATED-RELATED"/>
    <property type="match status" value="1"/>
</dbReference>
<dbReference type="Gene3D" id="1.20.1250.20">
    <property type="entry name" value="MFS general substrate transporter like domains"/>
    <property type="match status" value="2"/>
</dbReference>
<keyword evidence="3" id="KW-1003">Cell membrane</keyword>
<evidence type="ECO:0000256" key="6">
    <source>
        <dbReference type="ARBA" id="ARBA00023136"/>
    </source>
</evidence>
<name>W4L452_ENTF1</name>
<dbReference type="PROSITE" id="PS50850">
    <property type="entry name" value="MFS"/>
    <property type="match status" value="1"/>
</dbReference>
<feature type="region of interest" description="Disordered" evidence="7">
    <location>
        <begin position="184"/>
        <end position="206"/>
    </location>
</feature>
<dbReference type="GO" id="GO:0022857">
    <property type="term" value="F:transmembrane transporter activity"/>
    <property type="evidence" value="ECO:0007669"/>
    <property type="project" value="InterPro"/>
</dbReference>
<dbReference type="InterPro" id="IPR050171">
    <property type="entry name" value="MFS_Transporters"/>
</dbReference>
<evidence type="ECO:0000256" key="7">
    <source>
        <dbReference type="SAM" id="MobiDB-lite"/>
    </source>
</evidence>
<dbReference type="SUPFAM" id="SSF103473">
    <property type="entry name" value="MFS general substrate transporter"/>
    <property type="match status" value="1"/>
</dbReference>
<protein>
    <recommendedName>
        <fullName evidence="9">Major facilitator superfamily (MFS) profile domain-containing protein</fullName>
    </recommendedName>
</protein>
<dbReference type="PROSITE" id="PS00216">
    <property type="entry name" value="SUGAR_TRANSPORT_1"/>
    <property type="match status" value="1"/>
</dbReference>
<feature type="transmembrane region" description="Helical" evidence="8">
    <location>
        <begin position="256"/>
        <end position="277"/>
    </location>
</feature>
<evidence type="ECO:0000256" key="2">
    <source>
        <dbReference type="ARBA" id="ARBA00022448"/>
    </source>
</evidence>
<proteinExistence type="predicted"/>
<accession>W4L452</accession>
<dbReference type="PATRIC" id="fig|1429438.4.peg.7813"/>